<keyword evidence="1" id="KW-0472">Membrane</keyword>
<evidence type="ECO:0000256" key="1">
    <source>
        <dbReference type="SAM" id="Phobius"/>
    </source>
</evidence>
<name>A0A6C0K7F5_9ZZZZ</name>
<organism evidence="2">
    <name type="scientific">viral metagenome</name>
    <dbReference type="NCBI Taxonomy" id="1070528"/>
    <lineage>
        <taxon>unclassified sequences</taxon>
        <taxon>metagenomes</taxon>
        <taxon>organismal metagenomes</taxon>
    </lineage>
</organism>
<evidence type="ECO:0000313" key="2">
    <source>
        <dbReference type="EMBL" id="QHU12750.1"/>
    </source>
</evidence>
<feature type="transmembrane region" description="Helical" evidence="1">
    <location>
        <begin position="20"/>
        <end position="41"/>
    </location>
</feature>
<accession>A0A6C0K7F5</accession>
<proteinExistence type="predicted"/>
<keyword evidence="1" id="KW-0812">Transmembrane</keyword>
<dbReference type="EMBL" id="MN740809">
    <property type="protein sequence ID" value="QHU12750.1"/>
    <property type="molecule type" value="Genomic_DNA"/>
</dbReference>
<keyword evidence="1" id="KW-1133">Transmembrane helix</keyword>
<sequence>MSYLKNASTNSTIIQSASKYIFYITIAATICLIILIFFHYANFGIFTLDSTATTIITIPGNNKIIKSAYETSTIPVYLSTKFKDIGRSGGIVRQTSYTISFDVYIGSSQNSGEYRVIFYNGKEIRDPGVVTDPSTGSALSNVAGTSITVDPSNLSSIQEKLSSIHSNICMYLSPDKNDLHLMYYRANVSPRNSSGSCGSWDSDTSGSGYQNDLLCQQALGWISEETNTKNLTIQNVPLQTPFRITLAVDPNFIEVYMNGDLVITSKVPNRSELYTYPVDNASKINFMGPPDFSTFCKVGNLKYWDKVLPSKSIRVYSSTPADKNVFTQA</sequence>
<reference evidence="2" key="1">
    <citation type="journal article" date="2020" name="Nature">
        <title>Giant virus diversity and host interactions through global metagenomics.</title>
        <authorList>
            <person name="Schulz F."/>
            <person name="Roux S."/>
            <person name="Paez-Espino D."/>
            <person name="Jungbluth S."/>
            <person name="Walsh D.A."/>
            <person name="Denef V.J."/>
            <person name="McMahon K.D."/>
            <person name="Konstantinidis K.T."/>
            <person name="Eloe-Fadrosh E.A."/>
            <person name="Kyrpides N.C."/>
            <person name="Woyke T."/>
        </authorList>
    </citation>
    <scope>NUCLEOTIDE SEQUENCE</scope>
    <source>
        <strain evidence="2">GVMAG-S-1101172-89</strain>
    </source>
</reference>
<protein>
    <submittedName>
        <fullName evidence="2">Uncharacterized protein</fullName>
    </submittedName>
</protein>
<dbReference type="AlphaFoldDB" id="A0A6C0K7F5"/>